<sequence length="138" mass="15456">MSFVEQIRVRYNECDMQNVVFNANYFMYADDAVSQWMRQSVNAMSGGNPDDLVSWSDIGFDFMLKTTTATWHKGATYGDVIDAKCQAVRWGNTSFDVSVSMTVKDEAIFDCIITYVSVTPGTHTPTPVPERLKSALSN</sequence>
<accession>A0A6J6IG92</accession>
<evidence type="ECO:0000313" key="1">
    <source>
        <dbReference type="EMBL" id="CAB4622078.1"/>
    </source>
</evidence>
<dbReference type="AlphaFoldDB" id="A0A6J6IG92"/>
<name>A0A6J6IG92_9ZZZZ</name>
<dbReference type="InterPro" id="IPR029069">
    <property type="entry name" value="HotDog_dom_sf"/>
</dbReference>
<reference evidence="1" key="1">
    <citation type="submission" date="2020-05" db="EMBL/GenBank/DDBJ databases">
        <authorList>
            <person name="Chiriac C."/>
            <person name="Salcher M."/>
            <person name="Ghai R."/>
            <person name="Kavagutti S V."/>
        </authorList>
    </citation>
    <scope>NUCLEOTIDE SEQUENCE</scope>
</reference>
<dbReference type="EMBL" id="CAEZUX010000164">
    <property type="protein sequence ID" value="CAB4622078.1"/>
    <property type="molecule type" value="Genomic_DNA"/>
</dbReference>
<dbReference type="Gene3D" id="3.10.129.10">
    <property type="entry name" value="Hotdog Thioesterase"/>
    <property type="match status" value="1"/>
</dbReference>
<proteinExistence type="predicted"/>
<protein>
    <submittedName>
        <fullName evidence="1">Unannotated protein</fullName>
    </submittedName>
</protein>
<organism evidence="1">
    <name type="scientific">freshwater metagenome</name>
    <dbReference type="NCBI Taxonomy" id="449393"/>
    <lineage>
        <taxon>unclassified sequences</taxon>
        <taxon>metagenomes</taxon>
        <taxon>ecological metagenomes</taxon>
    </lineage>
</organism>
<gene>
    <name evidence="1" type="ORF">UFOPK1874_01119</name>
</gene>
<dbReference type="CDD" id="cd00586">
    <property type="entry name" value="4HBT"/>
    <property type="match status" value="1"/>
</dbReference>
<dbReference type="SUPFAM" id="SSF54637">
    <property type="entry name" value="Thioesterase/thiol ester dehydrase-isomerase"/>
    <property type="match status" value="1"/>
</dbReference>
<dbReference type="Pfam" id="PF13279">
    <property type="entry name" value="4HBT_2"/>
    <property type="match status" value="1"/>
</dbReference>